<dbReference type="Proteomes" id="UP000235584">
    <property type="component" value="Chromosome"/>
</dbReference>
<name>A0A2K9NMP4_BACTC</name>
<protein>
    <submittedName>
        <fullName evidence="1">Uncharacterized protein</fullName>
    </submittedName>
</protein>
<keyword evidence="2" id="KW-1185">Reference proteome</keyword>
<dbReference type="RefSeq" id="WP_102242078.1">
    <property type="nucleotide sequence ID" value="NZ_CP025704.1"/>
</dbReference>
<evidence type="ECO:0000313" key="1">
    <source>
        <dbReference type="EMBL" id="AUN96783.1"/>
    </source>
</evidence>
<reference evidence="1 2" key="1">
    <citation type="submission" date="2018-01" db="EMBL/GenBank/DDBJ databases">
        <title>Complete genome sequence of Bacteriovorax stolpii DSM12778.</title>
        <authorList>
            <person name="Tang B."/>
            <person name="Chang J."/>
        </authorList>
    </citation>
    <scope>NUCLEOTIDE SEQUENCE [LARGE SCALE GENOMIC DNA]</scope>
    <source>
        <strain evidence="1 2">DSM 12778</strain>
    </source>
</reference>
<gene>
    <name evidence="1" type="ORF">C0V70_01420</name>
</gene>
<organism evidence="1 2">
    <name type="scientific">Bacteriovorax stolpii</name>
    <name type="common">Bdellovibrio stolpii</name>
    <dbReference type="NCBI Taxonomy" id="960"/>
    <lineage>
        <taxon>Bacteria</taxon>
        <taxon>Pseudomonadati</taxon>
        <taxon>Bdellovibrionota</taxon>
        <taxon>Bacteriovoracia</taxon>
        <taxon>Bacteriovoracales</taxon>
        <taxon>Bacteriovoracaceae</taxon>
        <taxon>Bacteriovorax</taxon>
    </lineage>
</organism>
<accession>A0A2K9NMP4</accession>
<dbReference type="KEGG" id="bsto:C0V70_01420"/>
<sequence>MKVLLALCLSLFTSAALACTDFTGKYKNEQNEIYTVSQSACASVTVTGSQGSDTIITDGQFRLSEENEDVKVLTAAAFIGTNLTLDHRIQYKKPLPPEVPTTSIPVKILEVYVKDARGNVVLTTTIFNSTGGVLASMTSLHQKI</sequence>
<dbReference type="AlphaFoldDB" id="A0A2K9NMP4"/>
<dbReference type="EMBL" id="CP025704">
    <property type="protein sequence ID" value="AUN96783.1"/>
    <property type="molecule type" value="Genomic_DNA"/>
</dbReference>
<dbReference type="PROSITE" id="PS51257">
    <property type="entry name" value="PROKAR_LIPOPROTEIN"/>
    <property type="match status" value="1"/>
</dbReference>
<proteinExistence type="predicted"/>
<evidence type="ECO:0000313" key="2">
    <source>
        <dbReference type="Proteomes" id="UP000235584"/>
    </source>
</evidence>